<evidence type="ECO:0000313" key="1">
    <source>
        <dbReference type="EMBL" id="KAK0443259.1"/>
    </source>
</evidence>
<name>A0AA39JKZ8_9AGAR</name>
<proteinExistence type="predicted"/>
<evidence type="ECO:0000313" key="2">
    <source>
        <dbReference type="Proteomes" id="UP001175226"/>
    </source>
</evidence>
<sequence>MRLCFQTRKHISNFFSFHPLRPSRWSSSSPGDMHDKESVDIHLMGQRIQVCLKFDLRSALFRYRGIRRCKKLFDYTFIHARNGPKHSPWIKRLPLASSALASNVGIKYVAVSEKFRARALVIVEVSSYDAGSLFSGTRWWMRCGTTSLRGCMRSNINIRSLFDRKVTGELRHPCLQKTGMLLLHHQQSPTRKRAELAQMFSAEFTRRLSRVIKAFPSSCLLSP</sequence>
<comment type="caution">
    <text evidence="1">The sequence shown here is derived from an EMBL/GenBank/DDBJ whole genome shotgun (WGS) entry which is preliminary data.</text>
</comment>
<protein>
    <submittedName>
        <fullName evidence="1">Uncharacterized protein</fullName>
    </submittedName>
</protein>
<keyword evidence="2" id="KW-1185">Reference proteome</keyword>
<gene>
    <name evidence="1" type="ORF">EV421DRAFT_540556</name>
</gene>
<dbReference type="Proteomes" id="UP001175226">
    <property type="component" value="Unassembled WGS sequence"/>
</dbReference>
<dbReference type="EMBL" id="JAUEPT010000023">
    <property type="protein sequence ID" value="KAK0443259.1"/>
    <property type="molecule type" value="Genomic_DNA"/>
</dbReference>
<organism evidence="1 2">
    <name type="scientific">Armillaria borealis</name>
    <dbReference type="NCBI Taxonomy" id="47425"/>
    <lineage>
        <taxon>Eukaryota</taxon>
        <taxon>Fungi</taxon>
        <taxon>Dikarya</taxon>
        <taxon>Basidiomycota</taxon>
        <taxon>Agaricomycotina</taxon>
        <taxon>Agaricomycetes</taxon>
        <taxon>Agaricomycetidae</taxon>
        <taxon>Agaricales</taxon>
        <taxon>Marasmiineae</taxon>
        <taxon>Physalacriaceae</taxon>
        <taxon>Armillaria</taxon>
    </lineage>
</organism>
<dbReference type="AlphaFoldDB" id="A0AA39JKZ8"/>
<reference evidence="1" key="1">
    <citation type="submission" date="2023-06" db="EMBL/GenBank/DDBJ databases">
        <authorList>
            <consortium name="Lawrence Berkeley National Laboratory"/>
            <person name="Ahrendt S."/>
            <person name="Sahu N."/>
            <person name="Indic B."/>
            <person name="Wong-Bajracharya J."/>
            <person name="Merenyi Z."/>
            <person name="Ke H.-M."/>
            <person name="Monk M."/>
            <person name="Kocsube S."/>
            <person name="Drula E."/>
            <person name="Lipzen A."/>
            <person name="Balint B."/>
            <person name="Henrissat B."/>
            <person name="Andreopoulos B."/>
            <person name="Martin F.M."/>
            <person name="Harder C.B."/>
            <person name="Rigling D."/>
            <person name="Ford K.L."/>
            <person name="Foster G.D."/>
            <person name="Pangilinan J."/>
            <person name="Papanicolaou A."/>
            <person name="Barry K."/>
            <person name="LaButti K."/>
            <person name="Viragh M."/>
            <person name="Koriabine M."/>
            <person name="Yan M."/>
            <person name="Riley R."/>
            <person name="Champramary S."/>
            <person name="Plett K.L."/>
            <person name="Tsai I.J."/>
            <person name="Slot J."/>
            <person name="Sipos G."/>
            <person name="Plett J."/>
            <person name="Nagy L.G."/>
            <person name="Grigoriev I.V."/>
        </authorList>
    </citation>
    <scope>NUCLEOTIDE SEQUENCE</scope>
    <source>
        <strain evidence="1">FPL87.14</strain>
    </source>
</reference>
<accession>A0AA39JKZ8</accession>